<organism evidence="6 7">
    <name type="scientific">Desulfofustis glycolicus DSM 9705</name>
    <dbReference type="NCBI Taxonomy" id="1121409"/>
    <lineage>
        <taxon>Bacteria</taxon>
        <taxon>Pseudomonadati</taxon>
        <taxon>Thermodesulfobacteriota</taxon>
        <taxon>Desulfobulbia</taxon>
        <taxon>Desulfobulbales</taxon>
        <taxon>Desulfocapsaceae</taxon>
        <taxon>Desulfofustis</taxon>
    </lineage>
</organism>
<evidence type="ECO:0000313" key="6">
    <source>
        <dbReference type="EMBL" id="SHH71371.1"/>
    </source>
</evidence>
<dbReference type="SUPFAM" id="SSF54862">
    <property type="entry name" value="4Fe-4S ferredoxins"/>
    <property type="match status" value="1"/>
</dbReference>
<dbReference type="PANTHER" id="PTHR43177">
    <property type="entry name" value="PROTEIN NRFC"/>
    <property type="match status" value="1"/>
</dbReference>
<dbReference type="Proteomes" id="UP000184139">
    <property type="component" value="Unassembled WGS sequence"/>
</dbReference>
<sequence>MKINELATLKAESPDTLPSAERRNFLKIGLAVTGVYLGGTVLSLTSVVDALAEGPVPSSGKYPYSPHYTMVLREHLCIDCELCKEACVKTNNVPSYGYRTTILERRRDIVGGEKETIFMPVLCNQCNRPPCVRVCPTTATWKDEKTGIVVMKNSRCIGCKTCMAACPYNARYFNEETRAVDKCDFCWESRLSKGETTPACVEACPADVRVFGDLADHNSRVFQLLHTPGSIVWVLRPETGAIPNVFYTNA</sequence>
<dbReference type="PROSITE" id="PS51379">
    <property type="entry name" value="4FE4S_FER_2"/>
    <property type="match status" value="2"/>
</dbReference>
<protein>
    <submittedName>
        <fullName evidence="6">Protein NrfC</fullName>
    </submittedName>
</protein>
<evidence type="ECO:0000259" key="5">
    <source>
        <dbReference type="PROSITE" id="PS51379"/>
    </source>
</evidence>
<keyword evidence="2" id="KW-0479">Metal-binding</keyword>
<keyword evidence="1" id="KW-0004">4Fe-4S</keyword>
<evidence type="ECO:0000256" key="1">
    <source>
        <dbReference type="ARBA" id="ARBA00022485"/>
    </source>
</evidence>
<evidence type="ECO:0000256" key="4">
    <source>
        <dbReference type="ARBA" id="ARBA00023014"/>
    </source>
</evidence>
<dbReference type="EMBL" id="FQXS01000007">
    <property type="protein sequence ID" value="SHH71371.1"/>
    <property type="molecule type" value="Genomic_DNA"/>
</dbReference>
<reference evidence="6 7" key="1">
    <citation type="submission" date="2016-11" db="EMBL/GenBank/DDBJ databases">
        <authorList>
            <person name="Jaros S."/>
            <person name="Januszkiewicz K."/>
            <person name="Wedrychowicz H."/>
        </authorList>
    </citation>
    <scope>NUCLEOTIDE SEQUENCE [LARGE SCALE GENOMIC DNA]</scope>
    <source>
        <strain evidence="6 7">DSM 9705</strain>
    </source>
</reference>
<evidence type="ECO:0000313" key="7">
    <source>
        <dbReference type="Proteomes" id="UP000184139"/>
    </source>
</evidence>
<dbReference type="InterPro" id="IPR017900">
    <property type="entry name" value="4Fe4S_Fe_S_CS"/>
</dbReference>
<dbReference type="CDD" id="cd10551">
    <property type="entry name" value="PsrB"/>
    <property type="match status" value="1"/>
</dbReference>
<keyword evidence="4" id="KW-0411">Iron-sulfur</keyword>
<feature type="domain" description="4Fe-4S ferredoxin-type" evidence="5">
    <location>
        <begin position="147"/>
        <end position="176"/>
    </location>
</feature>
<dbReference type="Pfam" id="PF13247">
    <property type="entry name" value="Fer4_11"/>
    <property type="match status" value="1"/>
</dbReference>
<keyword evidence="7" id="KW-1185">Reference proteome</keyword>
<dbReference type="RefSeq" id="WP_084540531.1">
    <property type="nucleotide sequence ID" value="NZ_FQXS01000007.1"/>
</dbReference>
<evidence type="ECO:0000256" key="2">
    <source>
        <dbReference type="ARBA" id="ARBA00022723"/>
    </source>
</evidence>
<proteinExistence type="predicted"/>
<dbReference type="STRING" id="1121409.SAMN02745124_01563"/>
<dbReference type="InterPro" id="IPR050954">
    <property type="entry name" value="ET_IronSulfur_Cluster-Binding"/>
</dbReference>
<dbReference type="InterPro" id="IPR017896">
    <property type="entry name" value="4Fe4S_Fe-S-bd"/>
</dbReference>
<evidence type="ECO:0000256" key="3">
    <source>
        <dbReference type="ARBA" id="ARBA00023004"/>
    </source>
</evidence>
<dbReference type="AlphaFoldDB" id="A0A1M5V833"/>
<feature type="domain" description="4Fe-4S ferredoxin-type" evidence="5">
    <location>
        <begin position="114"/>
        <end position="145"/>
    </location>
</feature>
<dbReference type="GO" id="GO:0046872">
    <property type="term" value="F:metal ion binding"/>
    <property type="evidence" value="ECO:0007669"/>
    <property type="project" value="UniProtKB-KW"/>
</dbReference>
<dbReference type="GO" id="GO:0051539">
    <property type="term" value="F:4 iron, 4 sulfur cluster binding"/>
    <property type="evidence" value="ECO:0007669"/>
    <property type="project" value="UniProtKB-KW"/>
</dbReference>
<name>A0A1M5V833_9BACT</name>
<dbReference type="PANTHER" id="PTHR43177:SF3">
    <property type="entry name" value="PROTEIN NRFC HOMOLOG"/>
    <property type="match status" value="1"/>
</dbReference>
<gene>
    <name evidence="6" type="ORF">SAMN02745124_01563</name>
</gene>
<accession>A0A1M5V833</accession>
<dbReference type="Gene3D" id="3.30.70.20">
    <property type="match status" value="2"/>
</dbReference>
<keyword evidence="3" id="KW-0408">Iron</keyword>
<dbReference type="OrthoDB" id="9789030at2"/>
<dbReference type="PROSITE" id="PS00198">
    <property type="entry name" value="4FE4S_FER_1"/>
    <property type="match status" value="1"/>
</dbReference>